<feature type="chain" id="PRO_5042998553" description="Glycosyltransferase RgtA/B/C/D-like domain-containing protein" evidence="2">
    <location>
        <begin position="22"/>
        <end position="460"/>
    </location>
</feature>
<keyword evidence="4" id="KW-1185">Reference proteome</keyword>
<keyword evidence="2" id="KW-0732">Signal</keyword>
<dbReference type="Proteomes" id="UP001317532">
    <property type="component" value="Chromosome"/>
</dbReference>
<evidence type="ECO:0000256" key="2">
    <source>
        <dbReference type="SAM" id="SignalP"/>
    </source>
</evidence>
<name>A0AAN1XWM4_UNVUL</name>
<evidence type="ECO:0008006" key="5">
    <source>
        <dbReference type="Google" id="ProtNLM"/>
    </source>
</evidence>
<feature type="transmembrane region" description="Helical" evidence="1">
    <location>
        <begin position="78"/>
        <end position="97"/>
    </location>
</feature>
<accession>A0AAN1XWM4</accession>
<keyword evidence="1" id="KW-0472">Membrane</keyword>
<evidence type="ECO:0000313" key="4">
    <source>
        <dbReference type="Proteomes" id="UP001317532"/>
    </source>
</evidence>
<feature type="transmembrane region" description="Helical" evidence="1">
    <location>
        <begin position="335"/>
        <end position="353"/>
    </location>
</feature>
<dbReference type="Pfam" id="PF09852">
    <property type="entry name" value="DUF2079"/>
    <property type="match status" value="1"/>
</dbReference>
<evidence type="ECO:0000256" key="1">
    <source>
        <dbReference type="SAM" id="Phobius"/>
    </source>
</evidence>
<gene>
    <name evidence="3" type="ORF">WPS_20120</name>
</gene>
<dbReference type="AlphaFoldDB" id="A0AAN1XWM4"/>
<keyword evidence="1" id="KW-1133">Transmembrane helix</keyword>
<feature type="transmembrane region" description="Helical" evidence="1">
    <location>
        <begin position="284"/>
        <end position="304"/>
    </location>
</feature>
<feature type="transmembrane region" description="Helical" evidence="1">
    <location>
        <begin position="200"/>
        <end position="221"/>
    </location>
</feature>
<dbReference type="EMBL" id="AP025523">
    <property type="protein sequence ID" value="BDE06736.1"/>
    <property type="molecule type" value="Genomic_DNA"/>
</dbReference>
<feature type="signal peptide" evidence="2">
    <location>
        <begin position="1"/>
        <end position="21"/>
    </location>
</feature>
<evidence type="ECO:0000313" key="3">
    <source>
        <dbReference type="EMBL" id="BDE06736.1"/>
    </source>
</evidence>
<reference evidence="3 4" key="1">
    <citation type="journal article" date="2022" name="ISME Commun">
        <title>Vulcanimicrobium alpinus gen. nov. sp. nov., the first cultivated representative of the candidate phylum 'Eremiobacterota', is a metabolically versatile aerobic anoxygenic phototroph.</title>
        <authorList>
            <person name="Yabe S."/>
            <person name="Muto K."/>
            <person name="Abe K."/>
            <person name="Yokota A."/>
            <person name="Staudigel H."/>
            <person name="Tebo B.M."/>
        </authorList>
    </citation>
    <scope>NUCLEOTIDE SEQUENCE [LARGE SCALE GENOMIC DNA]</scope>
    <source>
        <strain evidence="3 4">WC8-2</strain>
    </source>
</reference>
<sequence length="460" mass="49815">MPSRRLLIWTGVAFAVLAALAAVRVADWSYGADTGTFVQVVLDALGPMENGVERTTHYRFHWSPTLVLLWPALALTRSVWVLQAILALATVACAPLLSAVARCGFGRGRFEPNVADRIGAVALVYPPLVAVGFGEFRDLGLMAPLALGWWLALQRRAWGWLAVCAVLLAGLREDVCLELALLGIGTGIAMFVRGERPRAVAALATSALAIGSAATYVLVVIPRVGSWPPSHFYQYPFAHGPLELALAPFTHPIAFALAIFTFGRLTYVLEALVPLAFVPLRSRLAVLALPGFAIVLLANSGLVWRMGEHYAALWIPWLLIAFAGGIALLREQRRWTTAAFALSAIVLIAFSPLHPLHYLTPSYHALADARAALACVPRDAPVATHDEWYTAVSAERPRAMVLGDDPPDADWLVVADDYPNTTFASVVLPRVRERVARGAYREACRRGSVAAYVHAQPASR</sequence>
<dbReference type="InterPro" id="IPR018650">
    <property type="entry name" value="STSV1_Orf64"/>
</dbReference>
<dbReference type="KEGG" id="vab:WPS_20120"/>
<feature type="transmembrane region" description="Helical" evidence="1">
    <location>
        <begin position="310"/>
        <end position="328"/>
    </location>
</feature>
<keyword evidence="1" id="KW-0812">Transmembrane</keyword>
<protein>
    <recommendedName>
        <fullName evidence="5">Glycosyltransferase RgtA/B/C/D-like domain-containing protein</fullName>
    </recommendedName>
</protein>
<organism evidence="3 4">
    <name type="scientific">Vulcanimicrobium alpinum</name>
    <dbReference type="NCBI Taxonomy" id="3016050"/>
    <lineage>
        <taxon>Bacteria</taxon>
        <taxon>Bacillati</taxon>
        <taxon>Vulcanimicrobiota</taxon>
        <taxon>Vulcanimicrobiia</taxon>
        <taxon>Vulcanimicrobiales</taxon>
        <taxon>Vulcanimicrobiaceae</taxon>
        <taxon>Vulcanimicrobium</taxon>
    </lineage>
</organism>
<dbReference type="RefSeq" id="WP_317994386.1">
    <property type="nucleotide sequence ID" value="NZ_AP025523.1"/>
</dbReference>
<proteinExistence type="predicted"/>